<dbReference type="InterPro" id="IPR055135">
    <property type="entry name" value="PRMT_dom"/>
</dbReference>
<keyword evidence="11" id="KW-0539">Nucleus</keyword>
<dbReference type="GO" id="GO:0005737">
    <property type="term" value="C:cytoplasm"/>
    <property type="evidence" value="ECO:0007669"/>
    <property type="project" value="UniProtKB-SubCell"/>
</dbReference>
<dbReference type="Gene3D" id="3.40.50.150">
    <property type="entry name" value="Vaccinia Virus protein VP39"/>
    <property type="match status" value="1"/>
</dbReference>
<proteinExistence type="predicted"/>
<dbReference type="VEuPathDB" id="ToxoDB:NCLIV_001020"/>
<evidence type="ECO:0000256" key="1">
    <source>
        <dbReference type="ARBA" id="ARBA00004123"/>
    </source>
</evidence>
<name>F0V7B7_NEOCL</name>
<dbReference type="OMA" id="FASAQWA"/>
<dbReference type="GO" id="GO:0035242">
    <property type="term" value="F:protein-arginine omega-N asymmetric methyltransferase activity"/>
    <property type="evidence" value="ECO:0007669"/>
    <property type="project" value="UniProtKB-EC"/>
</dbReference>
<keyword evidence="6 13" id="KW-0808">Transferase</keyword>
<evidence type="ECO:0000256" key="3">
    <source>
        <dbReference type="ARBA" id="ARBA00011925"/>
    </source>
</evidence>
<dbReference type="PANTHER" id="PTHR11006">
    <property type="entry name" value="PROTEIN ARGININE N-METHYLTRANSFERASE"/>
    <property type="match status" value="1"/>
</dbReference>
<dbReference type="GO" id="GO:0070611">
    <property type="term" value="F:histone H3R2 methyltransferase activity"/>
    <property type="evidence" value="ECO:0007669"/>
    <property type="project" value="TreeGrafter"/>
</dbReference>
<dbReference type="FunFam" id="3.40.50.150:FF:000052">
    <property type="entry name" value="Probable histone-arginine methyltransferase CARM1"/>
    <property type="match status" value="1"/>
</dbReference>
<dbReference type="PANTHER" id="PTHR11006:SF10">
    <property type="entry name" value="HISTONE-ARGININE METHYLTRANSFERASE CARMER-RELATED"/>
    <property type="match status" value="1"/>
</dbReference>
<evidence type="ECO:0000256" key="14">
    <source>
        <dbReference type="SAM" id="MobiDB-lite"/>
    </source>
</evidence>
<evidence type="ECO:0000256" key="7">
    <source>
        <dbReference type="ARBA" id="ARBA00022691"/>
    </source>
</evidence>
<dbReference type="RefSeq" id="XP_003879643.1">
    <property type="nucleotide sequence ID" value="XM_003879594.1"/>
</dbReference>
<dbReference type="GO" id="GO:0035241">
    <property type="term" value="F:protein-arginine omega-N monomethyltransferase activity"/>
    <property type="evidence" value="ECO:0007669"/>
    <property type="project" value="UniProtKB-ARBA"/>
</dbReference>
<protein>
    <recommendedName>
        <fullName evidence="3">type I protein arginine methyltransferase</fullName>
        <ecNumber evidence="3">2.1.1.319</ecNumber>
    </recommendedName>
</protein>
<comment type="subcellular location">
    <subcellularLocation>
        <location evidence="2">Cytoplasm</location>
    </subcellularLocation>
    <subcellularLocation>
        <location evidence="1">Nucleus</location>
    </subcellularLocation>
</comment>
<dbReference type="PROSITE" id="PS51678">
    <property type="entry name" value="SAM_MT_PRMT"/>
    <property type="match status" value="1"/>
</dbReference>
<dbReference type="Proteomes" id="UP000007494">
    <property type="component" value="Chromosome Ia"/>
</dbReference>
<keyword evidence="4" id="KW-0963">Cytoplasm</keyword>
<evidence type="ECO:0000256" key="8">
    <source>
        <dbReference type="ARBA" id="ARBA00022853"/>
    </source>
</evidence>
<evidence type="ECO:0000256" key="2">
    <source>
        <dbReference type="ARBA" id="ARBA00004496"/>
    </source>
</evidence>
<dbReference type="EMBL" id="FR823380">
    <property type="protein sequence ID" value="CBZ49608.1"/>
    <property type="molecule type" value="Genomic_DNA"/>
</dbReference>
<dbReference type="SUPFAM" id="SSF53335">
    <property type="entry name" value="S-adenosyl-L-methionine-dependent methyltransferases"/>
    <property type="match status" value="1"/>
</dbReference>
<feature type="domain" description="Protein arginine N-methyltransferase" evidence="15">
    <location>
        <begin position="364"/>
        <end position="530"/>
    </location>
</feature>
<evidence type="ECO:0000259" key="15">
    <source>
        <dbReference type="Pfam" id="PF22528"/>
    </source>
</evidence>
<dbReference type="Pfam" id="PF06325">
    <property type="entry name" value="PrmA"/>
    <property type="match status" value="1"/>
</dbReference>
<dbReference type="GO" id="GO:0005634">
    <property type="term" value="C:nucleus"/>
    <property type="evidence" value="ECO:0007669"/>
    <property type="project" value="UniProtKB-SubCell"/>
</dbReference>
<reference evidence="16" key="2">
    <citation type="submission" date="2011-03" db="EMBL/GenBank/DDBJ databases">
        <title>Comparative genomics and transcriptomics of Neospora caninum and Toxoplasma gondii.</title>
        <authorList>
            <person name="Reid A.J."/>
            <person name="Sohal A."/>
            <person name="Harris D."/>
            <person name="Quail M."/>
            <person name="Sanders M."/>
            <person name="Berriman M."/>
            <person name="Wastling J.M."/>
            <person name="Pain A."/>
        </authorList>
    </citation>
    <scope>NUCLEOTIDE SEQUENCE</scope>
    <source>
        <strain evidence="16">Liverpool</strain>
    </source>
</reference>
<keyword evidence="5 13" id="KW-0489">Methyltransferase</keyword>
<dbReference type="eggNOG" id="KOG1500">
    <property type="taxonomic scope" value="Eukaryota"/>
</dbReference>
<evidence type="ECO:0000256" key="6">
    <source>
        <dbReference type="ARBA" id="ARBA00022679"/>
    </source>
</evidence>
<dbReference type="OrthoDB" id="7848332at2759"/>
<evidence type="ECO:0000313" key="18">
    <source>
        <dbReference type="Proteomes" id="UP000007494"/>
    </source>
</evidence>
<evidence type="ECO:0000256" key="9">
    <source>
        <dbReference type="ARBA" id="ARBA00023015"/>
    </source>
</evidence>
<dbReference type="InterPro" id="IPR025799">
    <property type="entry name" value="Arg_MeTrfase"/>
</dbReference>
<reference evidence="18" key="3">
    <citation type="journal article" date="2012" name="PLoS Pathog.">
        <title>Comparative genomics of the apicomplexan parasites Toxoplasma gondii and Neospora caninum: Coccidia differing in host range and transmission strategy.</title>
        <authorList>
            <person name="Reid A.J."/>
            <person name="Vermont S.J."/>
            <person name="Cotton J.A."/>
            <person name="Harris D."/>
            <person name="Hill-Cawthorne G.A."/>
            <person name="Konen-Waisman S."/>
            <person name="Latham S.M."/>
            <person name="Mourier T."/>
            <person name="Norton R."/>
            <person name="Quail M.A."/>
            <person name="Sanders M."/>
            <person name="Shanmugam D."/>
            <person name="Sohal A."/>
            <person name="Wasmuth J.D."/>
            <person name="Brunk B."/>
            <person name="Grigg M.E."/>
            <person name="Howard J.C."/>
            <person name="Parkinson J."/>
            <person name="Roos D.S."/>
            <person name="Trees A.J."/>
            <person name="Berriman M."/>
            <person name="Pain A."/>
            <person name="Wastling J.M."/>
        </authorList>
    </citation>
    <scope>NUCLEOTIDE SEQUENCE [LARGE SCALE GENOMIC DNA]</scope>
    <source>
        <strain evidence="18">Liverpool</strain>
    </source>
</reference>
<dbReference type="GO" id="GO:0032259">
    <property type="term" value="P:methylation"/>
    <property type="evidence" value="ECO:0007669"/>
    <property type="project" value="UniProtKB-KW"/>
</dbReference>
<keyword evidence="7 13" id="KW-0949">S-adenosyl-L-methionine</keyword>
<dbReference type="InParanoid" id="F0V7B7"/>
<evidence type="ECO:0000256" key="4">
    <source>
        <dbReference type="ARBA" id="ARBA00022490"/>
    </source>
</evidence>
<evidence type="ECO:0000256" key="11">
    <source>
        <dbReference type="ARBA" id="ARBA00023242"/>
    </source>
</evidence>
<dbReference type="Gene3D" id="2.70.160.11">
    <property type="entry name" value="Hnrnp arginine n-methyltransferase1"/>
    <property type="match status" value="1"/>
</dbReference>
<reference evidence="16" key="1">
    <citation type="submission" date="2011-02" db="EMBL/GenBank/DDBJ databases">
        <authorList>
            <person name="Aslett M."/>
        </authorList>
    </citation>
    <scope>NUCLEOTIDE SEQUENCE</scope>
    <source>
        <strain evidence="16">Liverpool</strain>
    </source>
</reference>
<dbReference type="GeneID" id="13445741"/>
<keyword evidence="18" id="KW-1185">Reference proteome</keyword>
<sequence length="675" mass="72973">MMSTSSSLPCASQDTQPRADGSLVDVRDITSFYCTVFPFKADSMQFVRGAVGQVAKNSRGSGSQVYVDLFRATSGSGHPTVSFSNPGETKMHIPLAHVQRLSPKTVMCCPLFNGATGGSFSSVVGTRIAKLPGQDHTGGSEASGLPGSDTPSAIDAIFGLEFQDEATANTFFTEWGRIRNQTPGVEGVDRSVAGVRTVPNKRPMGGHMGEMDASVVETYFQYYGKMANQMNMLQDTVRTTTYQRAIVENRADFEGKVVMDVGAGSGILSFFAAQAGAKKVYAVEASNMAATLALLCQGNPVLGNRIQIINKPLESIEDSEVPEKVDVLISEPIGTLLFNERMIETYLSARDRFLKPGGKMFPSKCSLYVAPFADYVLHSDMMNKCNFWKQTQFCGVDLSNALEVAMVEQFRQPIVDYIDPSLLLAPAHYKEFDFTKISRKSLEEITIDFSFTVSSPTLVHGVAGWFDVVFEGSEKIVSFSTSPYSPPTHWFQSRVVMRHPLAVNPNQPVFGRLHMRGNKQQSYFLDVLLALQDCNVSTSQKNVDLKDPDYRYYTNPGHSYFPNGQQVGYAQAQMPASVPAAENAFASAQWASFSSCASQLDVSDPNGAGDCVAGPSAGLGDGEEEADGDGALPGKKRFSPCFDQTGNGGRTEGSMSVDLGVAAANAEISQVFSGR</sequence>
<evidence type="ECO:0000256" key="5">
    <source>
        <dbReference type="ARBA" id="ARBA00022603"/>
    </source>
</evidence>
<feature type="region of interest" description="Disordered" evidence="14">
    <location>
        <begin position="607"/>
        <end position="655"/>
    </location>
</feature>
<gene>
    <name evidence="17" type="ORF">BN1204_001020</name>
    <name evidence="16" type="ORF">NCLIV_001020</name>
</gene>
<organism evidence="16 18">
    <name type="scientific">Neospora caninum (strain Liverpool)</name>
    <dbReference type="NCBI Taxonomy" id="572307"/>
    <lineage>
        <taxon>Eukaryota</taxon>
        <taxon>Sar</taxon>
        <taxon>Alveolata</taxon>
        <taxon>Apicomplexa</taxon>
        <taxon>Conoidasida</taxon>
        <taxon>Coccidia</taxon>
        <taxon>Eucoccidiorida</taxon>
        <taxon>Eimeriorina</taxon>
        <taxon>Sarcocystidae</taxon>
        <taxon>Neospora</taxon>
    </lineage>
</organism>
<evidence type="ECO:0000256" key="10">
    <source>
        <dbReference type="ARBA" id="ARBA00023163"/>
    </source>
</evidence>
<dbReference type="EC" id="2.1.1.319" evidence="3"/>
<keyword evidence="8" id="KW-0156">Chromatin regulator</keyword>
<dbReference type="Pfam" id="PF22528">
    <property type="entry name" value="PRMT_C"/>
    <property type="match status" value="1"/>
</dbReference>
<evidence type="ECO:0000256" key="13">
    <source>
        <dbReference type="PROSITE-ProRule" id="PRU01015"/>
    </source>
</evidence>
<dbReference type="InterPro" id="IPR029063">
    <property type="entry name" value="SAM-dependent_MTases_sf"/>
</dbReference>
<evidence type="ECO:0000313" key="17">
    <source>
        <dbReference type="EMBL" id="CEL64188.1"/>
    </source>
</evidence>
<reference evidence="17" key="4">
    <citation type="journal article" date="2015" name="PLoS ONE">
        <title>Comprehensive Evaluation of Toxoplasma gondii VEG and Neospora caninum LIV Genomes with Tachyzoite Stage Transcriptome and Proteome Defines Novel Transcript Features.</title>
        <authorList>
            <person name="Ramaprasad A."/>
            <person name="Mourier T."/>
            <person name="Naeem R."/>
            <person name="Malas T.B."/>
            <person name="Moussa E."/>
            <person name="Panigrahi A."/>
            <person name="Vermont S.J."/>
            <person name="Otto T.D."/>
            <person name="Wastling J."/>
            <person name="Pain A."/>
        </authorList>
    </citation>
    <scope>NUCLEOTIDE SEQUENCE</scope>
    <source>
        <strain evidence="17">Liverpool</strain>
    </source>
</reference>
<evidence type="ECO:0000256" key="12">
    <source>
        <dbReference type="ARBA" id="ARBA00049086"/>
    </source>
</evidence>
<dbReference type="EMBL" id="LN714474">
    <property type="protein sequence ID" value="CEL64188.1"/>
    <property type="molecule type" value="Genomic_DNA"/>
</dbReference>
<keyword evidence="10" id="KW-0804">Transcription</keyword>
<evidence type="ECO:0000313" key="16">
    <source>
        <dbReference type="EMBL" id="CBZ49608.1"/>
    </source>
</evidence>
<keyword evidence="9" id="KW-0805">Transcription regulation</keyword>
<dbReference type="AlphaFoldDB" id="F0V7B7"/>
<comment type="catalytic activity">
    <reaction evidence="12">
        <text>L-arginyl-[protein] + 2 S-adenosyl-L-methionine = N(omega),N(omega)-dimethyl-L-arginyl-[protein] + 2 S-adenosyl-L-homocysteine + 2 H(+)</text>
        <dbReference type="Rhea" id="RHEA:48096"/>
        <dbReference type="Rhea" id="RHEA-COMP:10532"/>
        <dbReference type="Rhea" id="RHEA-COMP:11991"/>
        <dbReference type="ChEBI" id="CHEBI:15378"/>
        <dbReference type="ChEBI" id="CHEBI:29965"/>
        <dbReference type="ChEBI" id="CHEBI:57856"/>
        <dbReference type="ChEBI" id="CHEBI:59789"/>
        <dbReference type="ChEBI" id="CHEBI:61897"/>
        <dbReference type="EC" id="2.1.1.319"/>
    </reaction>
</comment>
<dbReference type="CDD" id="cd02440">
    <property type="entry name" value="AdoMet_MTases"/>
    <property type="match status" value="1"/>
</dbReference>
<accession>F0V7B7</accession>